<organism evidence="2 3">
    <name type="scientific">Solanum tuberosum</name>
    <name type="common">Potato</name>
    <dbReference type="NCBI Taxonomy" id="4113"/>
    <lineage>
        <taxon>Eukaryota</taxon>
        <taxon>Viridiplantae</taxon>
        <taxon>Streptophyta</taxon>
        <taxon>Embryophyta</taxon>
        <taxon>Tracheophyta</taxon>
        <taxon>Spermatophyta</taxon>
        <taxon>Magnoliopsida</taxon>
        <taxon>eudicotyledons</taxon>
        <taxon>Gunneridae</taxon>
        <taxon>Pentapetalae</taxon>
        <taxon>asterids</taxon>
        <taxon>lamiids</taxon>
        <taxon>Solanales</taxon>
        <taxon>Solanaceae</taxon>
        <taxon>Solanoideae</taxon>
        <taxon>Solaneae</taxon>
        <taxon>Solanum</taxon>
    </lineage>
</organism>
<proteinExistence type="predicted"/>
<protein>
    <submittedName>
        <fullName evidence="2">Retrotransposon gag protein</fullName>
    </submittedName>
</protein>
<dbReference type="PaxDb" id="4113-PGSC0003DMT400094884"/>
<dbReference type="AlphaFoldDB" id="M1DV34"/>
<keyword evidence="3" id="KW-1185">Reference proteome</keyword>
<sequence length="90" mass="10907">MKWTLEQQLLKPKPCHMNRLTIHSLKVLNIIPQLHHLRRREKPYIKHISIWIEEQSKDTKLQKGTKRVERMKKDKSGDHQVHLTSHRMDT</sequence>
<reference evidence="2" key="2">
    <citation type="submission" date="2015-06" db="UniProtKB">
        <authorList>
            <consortium name="EnsemblPlants"/>
        </authorList>
    </citation>
    <scope>IDENTIFICATION</scope>
    <source>
        <strain evidence="2">DM1-3 516 R44</strain>
    </source>
</reference>
<dbReference type="InParanoid" id="M1DV34"/>
<evidence type="ECO:0000313" key="3">
    <source>
        <dbReference type="Proteomes" id="UP000011115"/>
    </source>
</evidence>
<dbReference type="HOGENOM" id="CLU_2445106_0_0_1"/>
<dbReference type="EnsemblPlants" id="PGSC0003DMT400094884">
    <property type="protein sequence ID" value="PGSC0003DMT400094884"/>
    <property type="gene ID" value="PGSC0003DMG400044455"/>
</dbReference>
<evidence type="ECO:0000313" key="2">
    <source>
        <dbReference type="EnsemblPlants" id="PGSC0003DMT400094884"/>
    </source>
</evidence>
<accession>M1DV34</accession>
<evidence type="ECO:0000256" key="1">
    <source>
        <dbReference type="SAM" id="MobiDB-lite"/>
    </source>
</evidence>
<name>M1DV34_SOLTU</name>
<dbReference type="Proteomes" id="UP000011115">
    <property type="component" value="Unassembled WGS sequence"/>
</dbReference>
<feature type="region of interest" description="Disordered" evidence="1">
    <location>
        <begin position="62"/>
        <end position="90"/>
    </location>
</feature>
<reference evidence="3" key="1">
    <citation type="journal article" date="2011" name="Nature">
        <title>Genome sequence and analysis of the tuber crop potato.</title>
        <authorList>
            <consortium name="The Potato Genome Sequencing Consortium"/>
        </authorList>
    </citation>
    <scope>NUCLEOTIDE SEQUENCE [LARGE SCALE GENOMIC DNA]</scope>
    <source>
        <strain evidence="3">cv. DM1-3 516 R44</strain>
    </source>
</reference>
<dbReference type="Gramene" id="PGSC0003DMT400094884">
    <property type="protein sequence ID" value="PGSC0003DMT400094884"/>
    <property type="gene ID" value="PGSC0003DMG400044455"/>
</dbReference>